<accession>A0ABX5Y1L7</accession>
<name>A0ABX5Y1L7_9BACT</name>
<evidence type="ECO:0000256" key="1">
    <source>
        <dbReference type="SAM" id="SignalP"/>
    </source>
</evidence>
<feature type="signal peptide" evidence="1">
    <location>
        <begin position="1"/>
        <end position="26"/>
    </location>
</feature>
<sequence>MTKTIALTVGAAIVAFSLADAPVAEAQYATVVEITTPEQRIPPPPEVRGYEHRANNKYFGLRSSYSSIRQYYSNPVKTIPPRTTRVIRYYGGGYPYYRGYPAYPYQVYPRYPYGYGYRWP</sequence>
<evidence type="ECO:0000313" key="2">
    <source>
        <dbReference type="EMBL" id="QDV87426.1"/>
    </source>
</evidence>
<feature type="chain" id="PRO_5045972795" evidence="1">
    <location>
        <begin position="27"/>
        <end position="120"/>
    </location>
</feature>
<keyword evidence="1" id="KW-0732">Signal</keyword>
<gene>
    <name evidence="2" type="ORF">TBK1r_64560</name>
</gene>
<evidence type="ECO:0000313" key="3">
    <source>
        <dbReference type="Proteomes" id="UP000318081"/>
    </source>
</evidence>
<protein>
    <submittedName>
        <fullName evidence="2">Uncharacterized protein</fullName>
    </submittedName>
</protein>
<dbReference type="EMBL" id="CP036432">
    <property type="protein sequence ID" value="QDV87426.1"/>
    <property type="molecule type" value="Genomic_DNA"/>
</dbReference>
<proteinExistence type="predicted"/>
<reference evidence="2 3" key="1">
    <citation type="submission" date="2019-02" db="EMBL/GenBank/DDBJ databases">
        <title>Deep-cultivation of Planctomycetes and their phenomic and genomic characterization uncovers novel biology.</title>
        <authorList>
            <person name="Wiegand S."/>
            <person name="Jogler M."/>
            <person name="Boedeker C."/>
            <person name="Pinto D."/>
            <person name="Vollmers J."/>
            <person name="Rivas-Marin E."/>
            <person name="Kohn T."/>
            <person name="Peeters S.H."/>
            <person name="Heuer A."/>
            <person name="Rast P."/>
            <person name="Oberbeckmann S."/>
            <person name="Bunk B."/>
            <person name="Jeske O."/>
            <person name="Meyerdierks A."/>
            <person name="Storesund J.E."/>
            <person name="Kallscheuer N."/>
            <person name="Luecker S."/>
            <person name="Lage O.M."/>
            <person name="Pohl T."/>
            <person name="Merkel B.J."/>
            <person name="Hornburger P."/>
            <person name="Mueller R.-W."/>
            <person name="Bruemmer F."/>
            <person name="Labrenz M."/>
            <person name="Spormann A.M."/>
            <person name="Op den Camp H."/>
            <person name="Overmann J."/>
            <person name="Amann R."/>
            <person name="Jetten M.S.M."/>
            <person name="Mascher T."/>
            <person name="Medema M.H."/>
            <person name="Devos D.P."/>
            <person name="Kaster A.-K."/>
            <person name="Ovreas L."/>
            <person name="Rohde M."/>
            <person name="Galperin M.Y."/>
            <person name="Jogler C."/>
        </authorList>
    </citation>
    <scope>NUCLEOTIDE SEQUENCE [LARGE SCALE GENOMIC DNA]</scope>
    <source>
        <strain evidence="2 3">TBK1r</strain>
    </source>
</reference>
<organism evidence="2 3">
    <name type="scientific">Stieleria magnilauensis</name>
    <dbReference type="NCBI Taxonomy" id="2527963"/>
    <lineage>
        <taxon>Bacteria</taxon>
        <taxon>Pseudomonadati</taxon>
        <taxon>Planctomycetota</taxon>
        <taxon>Planctomycetia</taxon>
        <taxon>Pirellulales</taxon>
        <taxon>Pirellulaceae</taxon>
        <taxon>Stieleria</taxon>
    </lineage>
</organism>
<keyword evidence="3" id="KW-1185">Reference proteome</keyword>
<dbReference type="Proteomes" id="UP000318081">
    <property type="component" value="Chromosome"/>
</dbReference>
<dbReference type="RefSeq" id="WP_372896042.1">
    <property type="nucleotide sequence ID" value="NZ_CP036432.1"/>
</dbReference>